<reference evidence="2 3" key="1">
    <citation type="submission" date="2023-03" db="EMBL/GenBank/DDBJ databases">
        <title>Draft genome sequence of type strain Streptomyces ferralitis JCM 14344.</title>
        <authorList>
            <person name="Klaysubun C."/>
            <person name="Duangmal K."/>
        </authorList>
    </citation>
    <scope>NUCLEOTIDE SEQUENCE [LARGE SCALE GENOMIC DNA]</scope>
    <source>
        <strain evidence="2 3">JCM 14344</strain>
    </source>
</reference>
<accession>A0ABT5Z809</accession>
<feature type="domain" description="Resolvase/invertase-type recombinase catalytic" evidence="1">
    <location>
        <begin position="18"/>
        <end position="87"/>
    </location>
</feature>
<gene>
    <name evidence="2" type="ORF">P2L57_30710</name>
</gene>
<evidence type="ECO:0000313" key="3">
    <source>
        <dbReference type="Proteomes" id="UP001220022"/>
    </source>
</evidence>
<comment type="caution">
    <text evidence="2">The sequence shown here is derived from an EMBL/GenBank/DDBJ whole genome shotgun (WGS) entry which is preliminary data.</text>
</comment>
<dbReference type="SUPFAM" id="SSF53041">
    <property type="entry name" value="Resolvase-like"/>
    <property type="match status" value="1"/>
</dbReference>
<evidence type="ECO:0000313" key="2">
    <source>
        <dbReference type="EMBL" id="MDF2259939.1"/>
    </source>
</evidence>
<keyword evidence="3" id="KW-1185">Reference proteome</keyword>
<name>A0ABT5Z809_9ACTN</name>
<organism evidence="2 3">
    <name type="scientific">Streptantibioticus ferralitis</name>
    <dbReference type="NCBI Taxonomy" id="236510"/>
    <lineage>
        <taxon>Bacteria</taxon>
        <taxon>Bacillati</taxon>
        <taxon>Actinomycetota</taxon>
        <taxon>Actinomycetes</taxon>
        <taxon>Kitasatosporales</taxon>
        <taxon>Streptomycetaceae</taxon>
        <taxon>Streptantibioticus</taxon>
    </lineage>
</organism>
<dbReference type="RefSeq" id="WP_275820045.1">
    <property type="nucleotide sequence ID" value="NZ_BAAANM010000029.1"/>
</dbReference>
<dbReference type="Gene3D" id="3.40.50.1390">
    <property type="entry name" value="Resolvase, N-terminal catalytic domain"/>
    <property type="match status" value="1"/>
</dbReference>
<proteinExistence type="predicted"/>
<protein>
    <submittedName>
        <fullName evidence="2">Recombinase family protein</fullName>
    </submittedName>
</protein>
<dbReference type="InterPro" id="IPR036162">
    <property type="entry name" value="Resolvase-like_N_sf"/>
</dbReference>
<evidence type="ECO:0000259" key="1">
    <source>
        <dbReference type="Pfam" id="PF00239"/>
    </source>
</evidence>
<dbReference type="Proteomes" id="UP001220022">
    <property type="component" value="Unassembled WGS sequence"/>
</dbReference>
<dbReference type="Pfam" id="PF00239">
    <property type="entry name" value="Resolvase"/>
    <property type="match status" value="1"/>
</dbReference>
<dbReference type="InterPro" id="IPR006119">
    <property type="entry name" value="Resolv_N"/>
</dbReference>
<sequence>MTATQPVAFVYDRRAMSQRELLEARLRACARYISAQGWGFGGWWVDEGEHALTDHRPEFDRLLTAVREAECDRPRVCLIYGWNRLAHSNEIRGVMTRRVLLLGGWVETCQGEKRTPDGRYTQVGRLTSGPITA</sequence>
<dbReference type="EMBL" id="JARHTQ010000027">
    <property type="protein sequence ID" value="MDF2259939.1"/>
    <property type="molecule type" value="Genomic_DNA"/>
</dbReference>